<dbReference type="GO" id="GO:0005829">
    <property type="term" value="C:cytosol"/>
    <property type="evidence" value="ECO:0007669"/>
    <property type="project" value="TreeGrafter"/>
</dbReference>
<feature type="region of interest" description="Disordered" evidence="13">
    <location>
        <begin position="1"/>
        <end position="58"/>
    </location>
</feature>
<dbReference type="GO" id="GO:0042744">
    <property type="term" value="P:hydrogen peroxide catabolic process"/>
    <property type="evidence" value="ECO:0007669"/>
    <property type="project" value="UniProtKB-UniRule"/>
</dbReference>
<evidence type="ECO:0000313" key="16">
    <source>
        <dbReference type="Proteomes" id="UP000199334"/>
    </source>
</evidence>
<dbReference type="InterPro" id="IPR041399">
    <property type="entry name" value="Catalase_large_C"/>
</dbReference>
<dbReference type="InterPro" id="IPR043156">
    <property type="entry name" value="Catalase_clade2_helical"/>
</dbReference>
<comment type="function">
    <text evidence="10">Decomposes hydrogen peroxide into water and oxygen; serves to protect cells from the toxic effects of hydrogen peroxide.</text>
</comment>
<comment type="catalytic activity">
    <reaction evidence="10">
        <text>2 H2O2 = O2 + 2 H2O</text>
        <dbReference type="Rhea" id="RHEA:20309"/>
        <dbReference type="ChEBI" id="CHEBI:15377"/>
        <dbReference type="ChEBI" id="CHEBI:15379"/>
        <dbReference type="ChEBI" id="CHEBI:16240"/>
        <dbReference type="EC" id="1.11.1.6"/>
    </reaction>
</comment>
<keyword evidence="7 10" id="KW-0560">Oxidoreductase</keyword>
<evidence type="ECO:0000256" key="9">
    <source>
        <dbReference type="ARBA" id="ARBA00023324"/>
    </source>
</evidence>
<keyword evidence="4 10" id="KW-0575">Peroxidase</keyword>
<dbReference type="PROSITE" id="PS00437">
    <property type="entry name" value="CATALASE_1"/>
    <property type="match status" value="1"/>
</dbReference>
<feature type="binding site" evidence="12">
    <location>
        <position position="186"/>
    </location>
    <ligand>
        <name>heme</name>
        <dbReference type="ChEBI" id="CHEBI:30413"/>
    </ligand>
</feature>
<dbReference type="Pfam" id="PF18011">
    <property type="entry name" value="Catalase_C"/>
    <property type="match status" value="1"/>
</dbReference>
<accession>A0A1H0EBU2</accession>
<feature type="compositionally biased region" description="Basic and acidic residues" evidence="13">
    <location>
        <begin position="1"/>
        <end position="42"/>
    </location>
</feature>
<feature type="binding site" evidence="12">
    <location>
        <position position="383"/>
    </location>
    <ligand>
        <name>heme</name>
        <dbReference type="ChEBI" id="CHEBI:30413"/>
    </ligand>
</feature>
<dbReference type="PANTHER" id="PTHR42821:SF1">
    <property type="entry name" value="CATALASE-B"/>
    <property type="match status" value="1"/>
</dbReference>
<dbReference type="PRINTS" id="PR00067">
    <property type="entry name" value="CATALASE"/>
</dbReference>
<dbReference type="SUPFAM" id="SSF52317">
    <property type="entry name" value="Class I glutamine amidotransferase-like"/>
    <property type="match status" value="1"/>
</dbReference>
<organism evidence="15 16">
    <name type="scientific">Tenuibacillus multivorans</name>
    <dbReference type="NCBI Taxonomy" id="237069"/>
    <lineage>
        <taxon>Bacteria</taxon>
        <taxon>Bacillati</taxon>
        <taxon>Bacillota</taxon>
        <taxon>Bacilli</taxon>
        <taxon>Bacillales</taxon>
        <taxon>Bacillaceae</taxon>
        <taxon>Tenuibacillus</taxon>
    </lineage>
</organism>
<protein>
    <recommendedName>
        <fullName evidence="3 10">Catalase</fullName>
        <ecNumber evidence="3 10">1.11.1.6</ecNumber>
    </recommendedName>
</protein>
<dbReference type="InterPro" id="IPR011614">
    <property type="entry name" value="Catalase_core"/>
</dbReference>
<keyword evidence="16" id="KW-1185">Reference proteome</keyword>
<comment type="cofactor">
    <cofactor evidence="1 10 11">
        <name>heme</name>
        <dbReference type="ChEBI" id="CHEBI:30413"/>
    </cofactor>
</comment>
<dbReference type="InterPro" id="IPR018028">
    <property type="entry name" value="Catalase"/>
</dbReference>
<dbReference type="Gene3D" id="2.40.180.10">
    <property type="entry name" value="Catalase core domain"/>
    <property type="match status" value="1"/>
</dbReference>
<dbReference type="PANTHER" id="PTHR42821">
    <property type="entry name" value="CATALASE"/>
    <property type="match status" value="1"/>
</dbReference>
<name>A0A1H0EBU2_9BACI</name>
<dbReference type="SUPFAM" id="SSF56634">
    <property type="entry name" value="Heme-dependent catalase-like"/>
    <property type="match status" value="1"/>
</dbReference>
<evidence type="ECO:0000256" key="10">
    <source>
        <dbReference type="PIRNR" id="PIRNR038927"/>
    </source>
</evidence>
<dbReference type="Gene3D" id="3.40.50.880">
    <property type="match status" value="1"/>
</dbReference>
<evidence type="ECO:0000256" key="5">
    <source>
        <dbReference type="ARBA" id="ARBA00022617"/>
    </source>
</evidence>
<dbReference type="SMART" id="SM01060">
    <property type="entry name" value="Catalase"/>
    <property type="match status" value="1"/>
</dbReference>
<dbReference type="Pfam" id="PF00199">
    <property type="entry name" value="Catalase"/>
    <property type="match status" value="1"/>
</dbReference>
<dbReference type="InterPro" id="IPR024712">
    <property type="entry name" value="Catalase_clade2"/>
</dbReference>
<dbReference type="InterPro" id="IPR029062">
    <property type="entry name" value="Class_I_gatase-like"/>
</dbReference>
<evidence type="ECO:0000256" key="4">
    <source>
        <dbReference type="ARBA" id="ARBA00022559"/>
    </source>
</evidence>
<feature type="binding site" evidence="12">
    <location>
        <position position="137"/>
    </location>
    <ligand>
        <name>heme</name>
        <dbReference type="ChEBI" id="CHEBI:30413"/>
    </ligand>
</feature>
<feature type="binding site" description="axial binding residue" evidence="11">
    <location>
        <position position="387"/>
    </location>
    <ligand>
        <name>heme</name>
        <dbReference type="ChEBI" id="CHEBI:30413"/>
    </ligand>
    <ligandPart>
        <name>Fe</name>
        <dbReference type="ChEBI" id="CHEBI:18248"/>
    </ligandPart>
</feature>
<evidence type="ECO:0000256" key="11">
    <source>
        <dbReference type="PIRSR" id="PIRSR038927-2"/>
    </source>
</evidence>
<dbReference type="InterPro" id="IPR002226">
    <property type="entry name" value="Catalase_haem_BS"/>
</dbReference>
<dbReference type="PROSITE" id="PS51402">
    <property type="entry name" value="CATALASE_3"/>
    <property type="match status" value="1"/>
</dbReference>
<dbReference type="Gene3D" id="1.20.1370.20">
    <property type="match status" value="1"/>
</dbReference>
<evidence type="ECO:0000256" key="7">
    <source>
        <dbReference type="ARBA" id="ARBA00023002"/>
    </source>
</evidence>
<dbReference type="InterPro" id="IPR010582">
    <property type="entry name" value="Catalase_immune_responsive"/>
</dbReference>
<dbReference type="InterPro" id="IPR020835">
    <property type="entry name" value="Catalase_sf"/>
</dbReference>
<dbReference type="Proteomes" id="UP000199334">
    <property type="component" value="Unassembled WGS sequence"/>
</dbReference>
<gene>
    <name evidence="15" type="ORF">SAMN05216498_3090</name>
</gene>
<dbReference type="STRING" id="237069.SAMN05216498_3090"/>
<dbReference type="CDD" id="cd03132">
    <property type="entry name" value="GATase1_catalase"/>
    <property type="match status" value="1"/>
</dbReference>
<comment type="similarity">
    <text evidence="2">Belongs to the catalase family. HPII subfamily.</text>
</comment>
<keyword evidence="9 10" id="KW-0376">Hydrogen peroxide</keyword>
<dbReference type="EMBL" id="FNIG01000009">
    <property type="protein sequence ID" value="SDN79809.1"/>
    <property type="molecule type" value="Genomic_DNA"/>
</dbReference>
<dbReference type="PIRSF" id="PIRSF038927">
    <property type="entry name" value="Catalase_clade2"/>
    <property type="match status" value="1"/>
</dbReference>
<keyword evidence="8 10" id="KW-0408">Iron</keyword>
<evidence type="ECO:0000259" key="14">
    <source>
        <dbReference type="SMART" id="SM01060"/>
    </source>
</evidence>
<evidence type="ECO:0000256" key="1">
    <source>
        <dbReference type="ARBA" id="ARBA00001971"/>
    </source>
</evidence>
<evidence type="ECO:0000256" key="3">
    <source>
        <dbReference type="ARBA" id="ARBA00012314"/>
    </source>
</evidence>
<dbReference type="GO" id="GO:0006979">
    <property type="term" value="P:response to oxidative stress"/>
    <property type="evidence" value="ECO:0007669"/>
    <property type="project" value="InterPro"/>
</dbReference>
<evidence type="ECO:0000256" key="8">
    <source>
        <dbReference type="ARBA" id="ARBA00023004"/>
    </source>
</evidence>
<dbReference type="EC" id="1.11.1.6" evidence="3 10"/>
<proteinExistence type="inferred from homology"/>
<dbReference type="GO" id="GO:0004096">
    <property type="term" value="F:catalase activity"/>
    <property type="evidence" value="ECO:0007669"/>
    <property type="project" value="UniProtKB-UniRule"/>
</dbReference>
<keyword evidence="6 10" id="KW-0479">Metal-binding</keyword>
<evidence type="ECO:0000313" key="15">
    <source>
        <dbReference type="EMBL" id="SDN79809.1"/>
    </source>
</evidence>
<dbReference type="GO" id="GO:0046872">
    <property type="term" value="F:metal ion binding"/>
    <property type="evidence" value="ECO:0007669"/>
    <property type="project" value="UniProtKB-KW"/>
</dbReference>
<evidence type="ECO:0000256" key="12">
    <source>
        <dbReference type="PIRSR" id="PIRSR038927-3"/>
    </source>
</evidence>
<evidence type="ECO:0000256" key="13">
    <source>
        <dbReference type="SAM" id="MobiDB-lite"/>
    </source>
</evidence>
<evidence type="ECO:0000256" key="6">
    <source>
        <dbReference type="ARBA" id="ARBA00022723"/>
    </source>
</evidence>
<dbReference type="Pfam" id="PF06628">
    <property type="entry name" value="Catalase-rel"/>
    <property type="match status" value="1"/>
</dbReference>
<feature type="domain" description="Catalase core" evidence="14">
    <location>
        <begin position="53"/>
        <end position="441"/>
    </location>
</feature>
<sequence length="706" mass="80997">MSKDKNSKKPTDEDRNKKSMDDDRNKGQVHGDRKDEQLEYYRRRNTGPGKKMTDDNGVKVSNDRWTLRAGKRGPALFQDFHFYKKQSHFDRERIPEKVVHARGFGVYGDFELYKSMRNYTVAKFLHEPGKKTPLFCRFSNFIGNKGSKDTAVDIRGFAVKFYTEEGNYDMLSLQFPVFILADGMKFMDVTHAAKPEPKTHVPQATTAHDSFWDYVANNQESAHMVMWLMSMRGRPRSWRMMAGWPINTFRFINEHGQSTFVRFKWVPKLGVHSLLLDEANIIGGVDPDFHRRDIIEAVLKGAYPEYELGVQLIEEGDQYNYDFDILDDTKLWPEEVVPVETIGKLTLNRLVDNFFAEEEQSVFDPANLVPGIDFTNDPVLQSRAFPYRDTELHRHHSANFENLPVNKPIVEKNYNLRRSYLRHRIDVDSVHYHNNSLAGNTPEEASFEEGGFVSYPDEVEGHITRERPSESFYDYFSQSRLFWNSLSTVEKQDLVDTFIYHLQYVKSKSVRQQNVDMWVNVDKEMACTIADNIGVDRPKGSHVPVSKSSPAISQANTPHYAFTQKVAVLIGDGFNGREVTSVLDLLQQNGVFIDIVSEKLGTVTGSDGATLEVDETFTTKYPVLYDSFYIVGGHSHNQEKFNQDILEWVSKGYKHYKPIGVASTGQNYIRSSDKNNLAGVVFAGNNPDFGNNFVAAIAQQRFWNRT</sequence>
<reference evidence="15 16" key="1">
    <citation type="submission" date="2016-10" db="EMBL/GenBank/DDBJ databases">
        <authorList>
            <person name="de Groot N.N."/>
        </authorList>
    </citation>
    <scope>NUCLEOTIDE SEQUENCE [LARGE SCALE GENOMIC DNA]</scope>
    <source>
        <strain evidence="15 16">CGMCC 1.3442</strain>
    </source>
</reference>
<dbReference type="SMR" id="A0A1H0EBU2"/>
<evidence type="ECO:0000256" key="2">
    <source>
        <dbReference type="ARBA" id="ARBA00010660"/>
    </source>
</evidence>
<feature type="binding site" evidence="12">
    <location>
        <position position="394"/>
    </location>
    <ligand>
        <name>heme</name>
        <dbReference type="ChEBI" id="CHEBI:30413"/>
    </ligand>
</feature>
<keyword evidence="5 10" id="KW-0349">Heme</keyword>
<dbReference type="AlphaFoldDB" id="A0A1H0EBU2"/>
<dbReference type="GO" id="GO:0020037">
    <property type="term" value="F:heme binding"/>
    <property type="evidence" value="ECO:0007669"/>
    <property type="project" value="UniProtKB-UniRule"/>
</dbReference>